<proteinExistence type="inferred from homology"/>
<reference evidence="3 4" key="1">
    <citation type="journal article" date="2017" name="Curr. Biol.">
        <title>The Evolution of Venom by Co-option of Single-Copy Genes.</title>
        <authorList>
            <person name="Martinson E.O."/>
            <person name="Mrinalini"/>
            <person name="Kelkar Y.D."/>
            <person name="Chang C.H."/>
            <person name="Werren J.H."/>
        </authorList>
    </citation>
    <scope>NUCLEOTIDE SEQUENCE [LARGE SCALE GENOMIC DNA]</scope>
    <source>
        <strain evidence="3 4">Alberta</strain>
        <tissue evidence="3">Whole body</tissue>
    </source>
</reference>
<dbReference type="AlphaFoldDB" id="A0A232ERU6"/>
<evidence type="ECO:0000313" key="3">
    <source>
        <dbReference type="EMBL" id="OXU21080.1"/>
    </source>
</evidence>
<evidence type="ECO:0000256" key="2">
    <source>
        <dbReference type="ARBA" id="ARBA00023002"/>
    </source>
</evidence>
<keyword evidence="4" id="KW-1185">Reference proteome</keyword>
<comment type="caution">
    <text evidence="3">The sequence shown here is derived from an EMBL/GenBank/DDBJ whole genome shotgun (WGS) entry which is preliminary data.</text>
</comment>
<organism evidence="3 4">
    <name type="scientific">Trichomalopsis sarcophagae</name>
    <dbReference type="NCBI Taxonomy" id="543379"/>
    <lineage>
        <taxon>Eukaryota</taxon>
        <taxon>Metazoa</taxon>
        <taxon>Ecdysozoa</taxon>
        <taxon>Arthropoda</taxon>
        <taxon>Hexapoda</taxon>
        <taxon>Insecta</taxon>
        <taxon>Pterygota</taxon>
        <taxon>Neoptera</taxon>
        <taxon>Endopterygota</taxon>
        <taxon>Hymenoptera</taxon>
        <taxon>Apocrita</taxon>
        <taxon>Proctotrupomorpha</taxon>
        <taxon>Chalcidoidea</taxon>
        <taxon>Pteromalidae</taxon>
        <taxon>Pteromalinae</taxon>
        <taxon>Trichomalopsis</taxon>
    </lineage>
</organism>
<dbReference type="PANTHER" id="PTHR44229:SF4">
    <property type="entry name" value="15-HYDROXYPROSTAGLANDIN DEHYDROGENASE [NAD(+)]"/>
    <property type="match status" value="1"/>
</dbReference>
<evidence type="ECO:0000256" key="1">
    <source>
        <dbReference type="ARBA" id="ARBA00006484"/>
    </source>
</evidence>
<name>A0A232ERU6_9HYME</name>
<dbReference type="SUPFAM" id="SSF51735">
    <property type="entry name" value="NAD(P)-binding Rossmann-fold domains"/>
    <property type="match status" value="1"/>
</dbReference>
<dbReference type="InterPro" id="IPR036291">
    <property type="entry name" value="NAD(P)-bd_dom_sf"/>
</dbReference>
<feature type="non-terminal residue" evidence="3">
    <location>
        <position position="314"/>
    </location>
</feature>
<dbReference type="PANTHER" id="PTHR44229">
    <property type="entry name" value="15-HYDROXYPROSTAGLANDIN DEHYDROGENASE [NAD(+)]"/>
    <property type="match status" value="1"/>
</dbReference>
<dbReference type="GO" id="GO:0016616">
    <property type="term" value="F:oxidoreductase activity, acting on the CH-OH group of donors, NAD or NADP as acceptor"/>
    <property type="evidence" value="ECO:0007669"/>
    <property type="project" value="TreeGrafter"/>
</dbReference>
<keyword evidence="2" id="KW-0560">Oxidoreductase</keyword>
<gene>
    <name evidence="3" type="ORF">TSAR_015318</name>
</gene>
<dbReference type="OrthoDB" id="37659at2759"/>
<dbReference type="Proteomes" id="UP000215335">
    <property type="component" value="Unassembled WGS sequence"/>
</dbReference>
<comment type="similarity">
    <text evidence="1">Belongs to the short-chain dehydrogenases/reductases (SDR) family.</text>
</comment>
<protein>
    <submittedName>
        <fullName evidence="3">Uncharacterized protein</fullName>
    </submittedName>
</protein>
<dbReference type="EMBL" id="NNAY01002548">
    <property type="protein sequence ID" value="OXU21080.1"/>
    <property type="molecule type" value="Genomic_DNA"/>
</dbReference>
<evidence type="ECO:0000313" key="4">
    <source>
        <dbReference type="Proteomes" id="UP000215335"/>
    </source>
</evidence>
<dbReference type="GO" id="GO:0005737">
    <property type="term" value="C:cytoplasm"/>
    <property type="evidence" value="ECO:0007669"/>
    <property type="project" value="TreeGrafter"/>
</dbReference>
<accession>A0A232ERU6</accession>
<dbReference type="Gene3D" id="3.40.50.720">
    <property type="entry name" value="NAD(P)-binding Rossmann-like Domain"/>
    <property type="match status" value="2"/>
</dbReference>
<sequence>MKSLALIVNRKNILLSKYAKDALDIAWKHFSTSDTFSKKSTANPVPAPRVIIPGNCRTSKPPISTPQCEVAVIIGGSNNGYGYFAAEQLLRHGAKRVVLADGVDESVGESACERLCKAYGKDRAKFYHCDARNSCQIEGTYTRLFTLGKETRYIRQSTDLKRTRTLLKGIFTSSYCRDEKIGILFNDLDAVQSLPEHSRLNYCKDSIKISNTQRLTRLGVKLMQQQRRRGIIVNCASILGFMGWPLADDAVPVYCAGEPVLETTLRMARSFPVEETSVRLVCLCPANRALDSIGLPDLPTENESCEGRISCAPD</sequence>